<dbReference type="KEGG" id="bmet:BMMGA3_09655"/>
<evidence type="ECO:0000256" key="4">
    <source>
        <dbReference type="ARBA" id="ARBA00023136"/>
    </source>
</evidence>
<sequence length="273" mass="29832">MSSGVAEQQSALDKKRSRVLLYFSHVFTIIEMEARKLRKDPSELIMRGIQPALWLLVFGQAFSRFRMLPSGSVSYKAFLTPGILAQSVTFISIFYGISIIWERDMGLLQKVATTPIRKSALAMGKMLSASVRSLVQAIIIILLALILGIHMNFSFGAIAGVLLMVILGGAFFSGLSMVIAAIVRTRERMMGIGQLITMPLFFSSNALYPMSVMPVWLKVIATINPMSYLVDGLRGLLIAMPGSHYGLDVVVLVVAGIVVLGMNTVLYPRILSG</sequence>
<evidence type="ECO:0000313" key="7">
    <source>
        <dbReference type="EMBL" id="AIE60329.1"/>
    </source>
</evidence>
<dbReference type="InterPro" id="IPR013525">
    <property type="entry name" value="ABC2_TM"/>
</dbReference>
<dbReference type="AlphaFoldDB" id="I3E9A8"/>
<accession>I3E9A8</accession>
<evidence type="ECO:0000256" key="1">
    <source>
        <dbReference type="ARBA" id="ARBA00004141"/>
    </source>
</evidence>
<feature type="transmembrane region" description="Helical" evidence="5">
    <location>
        <begin position="133"/>
        <end position="151"/>
    </location>
</feature>
<keyword evidence="8" id="KW-1185">Reference proteome</keyword>
<dbReference type="PANTHER" id="PTHR43229">
    <property type="entry name" value="NODULATION PROTEIN J"/>
    <property type="match status" value="1"/>
</dbReference>
<evidence type="ECO:0000256" key="2">
    <source>
        <dbReference type="ARBA" id="ARBA00022692"/>
    </source>
</evidence>
<dbReference type="STRING" id="796606.BMMGA3_09655"/>
<dbReference type="EMBL" id="CP007739">
    <property type="protein sequence ID" value="AIE60329.1"/>
    <property type="molecule type" value="Genomic_DNA"/>
</dbReference>
<comment type="subcellular location">
    <subcellularLocation>
        <location evidence="5">Cell membrane</location>
        <topology evidence="5">Multi-pass membrane protein</topology>
    </subcellularLocation>
    <subcellularLocation>
        <location evidence="1">Membrane</location>
        <topology evidence="1">Multi-pass membrane protein</topology>
    </subcellularLocation>
</comment>
<keyword evidence="2 5" id="KW-0812">Transmembrane</keyword>
<dbReference type="PRINTS" id="PR00164">
    <property type="entry name" value="ABC2TRNSPORT"/>
</dbReference>
<dbReference type="GO" id="GO:0043190">
    <property type="term" value="C:ATP-binding cassette (ABC) transporter complex"/>
    <property type="evidence" value="ECO:0007669"/>
    <property type="project" value="InterPro"/>
</dbReference>
<feature type="transmembrane region" description="Helical" evidence="5">
    <location>
        <begin position="157"/>
        <end position="183"/>
    </location>
</feature>
<protein>
    <recommendedName>
        <fullName evidence="5">Transport permease protein</fullName>
    </recommendedName>
</protein>
<proteinExistence type="inferred from homology"/>
<dbReference type="GO" id="GO:0140359">
    <property type="term" value="F:ABC-type transporter activity"/>
    <property type="evidence" value="ECO:0007669"/>
    <property type="project" value="InterPro"/>
</dbReference>
<dbReference type="PANTHER" id="PTHR43229:SF2">
    <property type="entry name" value="NODULATION PROTEIN J"/>
    <property type="match status" value="1"/>
</dbReference>
<feature type="domain" description="ABC transmembrane type-2" evidence="6">
    <location>
        <begin position="42"/>
        <end position="270"/>
    </location>
</feature>
<gene>
    <name evidence="7" type="ORF">BMMGA3_09655</name>
</gene>
<dbReference type="Proteomes" id="UP000027602">
    <property type="component" value="Chromosome"/>
</dbReference>
<dbReference type="PIRSF" id="PIRSF006648">
    <property type="entry name" value="DrrB"/>
    <property type="match status" value="1"/>
</dbReference>
<comment type="similarity">
    <text evidence="5">Belongs to the ABC-2 integral membrane protein family.</text>
</comment>
<dbReference type="PROSITE" id="PS51012">
    <property type="entry name" value="ABC_TM2"/>
    <property type="match status" value="1"/>
</dbReference>
<keyword evidence="5" id="KW-1003">Cell membrane</keyword>
<organism evidence="7 8">
    <name type="scientific">Bacillus methanolicus (strain MGA3 / ATCC 53907)</name>
    <dbReference type="NCBI Taxonomy" id="796606"/>
    <lineage>
        <taxon>Bacteria</taxon>
        <taxon>Bacillati</taxon>
        <taxon>Bacillota</taxon>
        <taxon>Bacilli</taxon>
        <taxon>Bacillales</taxon>
        <taxon>Bacillaceae</taxon>
        <taxon>Bacillus</taxon>
    </lineage>
</organism>
<dbReference type="Pfam" id="PF01061">
    <property type="entry name" value="ABC2_membrane"/>
    <property type="match status" value="1"/>
</dbReference>
<dbReference type="InterPro" id="IPR051784">
    <property type="entry name" value="Nod_factor_ABC_transporter"/>
</dbReference>
<evidence type="ECO:0000259" key="6">
    <source>
        <dbReference type="PROSITE" id="PS51012"/>
    </source>
</evidence>
<keyword evidence="3 5" id="KW-1133">Transmembrane helix</keyword>
<dbReference type="eggNOG" id="COG0842">
    <property type="taxonomic scope" value="Bacteria"/>
</dbReference>
<dbReference type="HOGENOM" id="CLU_039483_2_3_9"/>
<keyword evidence="5" id="KW-0813">Transport</keyword>
<dbReference type="InterPro" id="IPR000412">
    <property type="entry name" value="ABC_2_transport"/>
</dbReference>
<evidence type="ECO:0000313" key="8">
    <source>
        <dbReference type="Proteomes" id="UP000027602"/>
    </source>
</evidence>
<dbReference type="RefSeq" id="WP_004434751.1">
    <property type="nucleotide sequence ID" value="NZ_ADWW01000002.1"/>
</dbReference>
<feature type="transmembrane region" description="Helical" evidence="5">
    <location>
        <begin position="83"/>
        <end position="101"/>
    </location>
</feature>
<dbReference type="InterPro" id="IPR047817">
    <property type="entry name" value="ABC2_TM_bact-type"/>
</dbReference>
<feature type="transmembrane region" description="Helical" evidence="5">
    <location>
        <begin position="44"/>
        <end position="63"/>
    </location>
</feature>
<name>I3E9A8_BACMM</name>
<evidence type="ECO:0000256" key="5">
    <source>
        <dbReference type="RuleBase" id="RU361157"/>
    </source>
</evidence>
<reference evidence="7 8" key="1">
    <citation type="journal article" date="2015" name="BMC Genomics">
        <title>Transcriptome analysis of thermophilic methylotrophic Bacillus methanolicus MGA3 using RNA-sequencing provides detailed insights into its previously uncharted transcriptional landscape.</title>
        <authorList>
            <person name="Irla M."/>
            <person name="Neshat A."/>
            <person name="Brautaset T."/>
            <person name="Ruckert C."/>
            <person name="Kalinowski J."/>
            <person name="Wendisch V.F."/>
        </authorList>
    </citation>
    <scope>NUCLEOTIDE SEQUENCE [LARGE SCALE GENOMIC DNA]</scope>
    <source>
        <strain evidence="8">MGA3 / ATCC 53907</strain>
    </source>
</reference>
<evidence type="ECO:0000256" key="3">
    <source>
        <dbReference type="ARBA" id="ARBA00022989"/>
    </source>
</evidence>
<feature type="transmembrane region" description="Helical" evidence="5">
    <location>
        <begin position="195"/>
        <end position="217"/>
    </location>
</feature>
<feature type="transmembrane region" description="Helical" evidence="5">
    <location>
        <begin position="245"/>
        <end position="267"/>
    </location>
</feature>
<keyword evidence="4 5" id="KW-0472">Membrane</keyword>